<evidence type="ECO:0000256" key="9">
    <source>
        <dbReference type="ARBA" id="ARBA00023065"/>
    </source>
</evidence>
<keyword evidence="10 13" id="KW-0472">Membrane</keyword>
<evidence type="ECO:0000256" key="1">
    <source>
        <dbReference type="ARBA" id="ARBA00004141"/>
    </source>
</evidence>
<feature type="region of interest" description="Disordered" evidence="12">
    <location>
        <begin position="492"/>
        <end position="529"/>
    </location>
</feature>
<evidence type="ECO:0000313" key="16">
    <source>
        <dbReference type="Proteomes" id="UP000663874"/>
    </source>
</evidence>
<evidence type="ECO:0000256" key="4">
    <source>
        <dbReference type="ARBA" id="ARBA00022692"/>
    </source>
</evidence>
<dbReference type="InterPro" id="IPR011333">
    <property type="entry name" value="SKP1/BTB/POZ_sf"/>
</dbReference>
<dbReference type="AlphaFoldDB" id="A0A819CFU9"/>
<dbReference type="GO" id="GO:0001508">
    <property type="term" value="P:action potential"/>
    <property type="evidence" value="ECO:0007669"/>
    <property type="project" value="TreeGrafter"/>
</dbReference>
<dbReference type="SMART" id="SM00225">
    <property type="entry name" value="BTB"/>
    <property type="match status" value="1"/>
</dbReference>
<evidence type="ECO:0000256" key="2">
    <source>
        <dbReference type="ARBA" id="ARBA00022448"/>
    </source>
</evidence>
<proteinExistence type="predicted"/>
<comment type="caution">
    <text evidence="15">The sequence shown here is derived from an EMBL/GenBank/DDBJ whole genome shotgun (WGS) entry which is preliminary data.</text>
</comment>
<dbReference type="PRINTS" id="PR00169">
    <property type="entry name" value="KCHANNEL"/>
</dbReference>
<comment type="subcellular location">
    <subcellularLocation>
        <location evidence="1">Membrane</location>
        <topology evidence="1">Multi-pass membrane protein</topology>
    </subcellularLocation>
</comment>
<dbReference type="PANTHER" id="PTHR11537">
    <property type="entry name" value="VOLTAGE-GATED POTASSIUM CHANNEL"/>
    <property type="match status" value="1"/>
</dbReference>
<evidence type="ECO:0000256" key="13">
    <source>
        <dbReference type="SAM" id="Phobius"/>
    </source>
</evidence>
<feature type="transmembrane region" description="Helical" evidence="13">
    <location>
        <begin position="282"/>
        <end position="301"/>
    </location>
</feature>
<feature type="compositionally biased region" description="Basic and acidic residues" evidence="12">
    <location>
        <begin position="513"/>
        <end position="529"/>
    </location>
</feature>
<feature type="region of interest" description="Disordered" evidence="12">
    <location>
        <begin position="609"/>
        <end position="667"/>
    </location>
</feature>
<evidence type="ECO:0000256" key="7">
    <source>
        <dbReference type="ARBA" id="ARBA00022958"/>
    </source>
</evidence>
<dbReference type="PANTHER" id="PTHR11537:SF113">
    <property type="entry name" value="POTASSIUM VOLTAGE-GATED CHANNEL PROTEIN SHAKER"/>
    <property type="match status" value="1"/>
</dbReference>
<dbReference type="InterPro" id="IPR003131">
    <property type="entry name" value="T1-type_BTB"/>
</dbReference>
<dbReference type="Gene3D" id="1.20.120.350">
    <property type="entry name" value="Voltage-gated potassium channels. Chain C"/>
    <property type="match status" value="1"/>
</dbReference>
<dbReference type="GO" id="GO:0005251">
    <property type="term" value="F:delayed rectifier potassium channel activity"/>
    <property type="evidence" value="ECO:0007669"/>
    <property type="project" value="TreeGrafter"/>
</dbReference>
<reference evidence="15" key="1">
    <citation type="submission" date="2021-02" db="EMBL/GenBank/DDBJ databases">
        <authorList>
            <person name="Nowell W R."/>
        </authorList>
    </citation>
    <scope>NUCLEOTIDE SEQUENCE</scope>
</reference>
<feature type="transmembrane region" description="Helical" evidence="13">
    <location>
        <begin position="212"/>
        <end position="234"/>
    </location>
</feature>
<dbReference type="InterPro" id="IPR028325">
    <property type="entry name" value="VG_K_chnl"/>
</dbReference>
<evidence type="ECO:0000256" key="6">
    <source>
        <dbReference type="ARBA" id="ARBA00022882"/>
    </source>
</evidence>
<dbReference type="Pfam" id="PF02214">
    <property type="entry name" value="BTB_2"/>
    <property type="match status" value="1"/>
</dbReference>
<keyword evidence="9" id="KW-0406">Ion transport</keyword>
<dbReference type="PRINTS" id="PR01496">
    <property type="entry name" value="SHAKERCHANEL"/>
</dbReference>
<keyword evidence="4 13" id="KW-0812">Transmembrane</keyword>
<dbReference type="Gene3D" id="1.10.287.70">
    <property type="match status" value="1"/>
</dbReference>
<keyword evidence="2" id="KW-0813">Transport</keyword>
<sequence>MQRTPKPESIHPTHQSRDVIERSSTNQRRYLEPPFEGLSTIKQSHGNSKRNDTYISNLINVQSVLNIRRMQSLQRKFHNNPSSEDRIIINVSGDHYETHRKTLELYSDTLLGNSKRRNHYYDKTRNEYFFDRNRSCFEAILYYYQSQGRLRRPNYVPIDIFLEEVNFFQLGQEALNQLRKDENIKEVRKVRLPKSRFRRHLWATMEYPDYSIIARIVNILSLLMILISTIDLAIESLPQYKHLGQSVCYNSSVNNSNNTNETTQVLNNSEIICSNYLASPFFIIQTVCVGFFTVELILRIISAPSFIDFVKVIMNWIDIAAIVPYYITLGIYLADQHRPINTVTADSLRFLRILRFARVLKFYRPVRSVKSVRALVATIRESLPDFFVMINILTLLSFLLGAVAYFAENDTNGQAFDSILKATYWGIITITGVGYGDITPITPTGRVIACLCGLCGATTIGMLVSILVDRYQRVFARKLYINEDIIDLHDLSDDENNDTDSKRGSGQLHRRFNVKETEDSDARTKSNSAFEKDDQHVIPTITISPAPDIAVINENSMNRHNSGVHFIIGYVDNEKHEKSRDLLETISSVVAQKQTSGDNIELSIIANKDQQSSPSAVKFHISVSSDEDNDDDDDDDDEELTEIVAGNENRGSVLKKFQYPRSPKNKK</sequence>
<dbReference type="EMBL" id="CAJOBE010002277">
    <property type="protein sequence ID" value="CAF3811782.1"/>
    <property type="molecule type" value="Genomic_DNA"/>
</dbReference>
<dbReference type="GO" id="GO:0008076">
    <property type="term" value="C:voltage-gated potassium channel complex"/>
    <property type="evidence" value="ECO:0007669"/>
    <property type="project" value="InterPro"/>
</dbReference>
<dbReference type="SUPFAM" id="SSF81324">
    <property type="entry name" value="Voltage-gated potassium channels"/>
    <property type="match status" value="1"/>
</dbReference>
<keyword evidence="8 13" id="KW-1133">Transmembrane helix</keyword>
<feature type="region of interest" description="Disordered" evidence="12">
    <location>
        <begin position="32"/>
        <end position="51"/>
    </location>
</feature>
<evidence type="ECO:0000256" key="12">
    <source>
        <dbReference type="SAM" id="MobiDB-lite"/>
    </source>
</evidence>
<dbReference type="FunFam" id="3.30.710.10:FF:000157">
    <property type="entry name" value="Potassium channel"/>
    <property type="match status" value="1"/>
</dbReference>
<gene>
    <name evidence="15" type="ORF">FNK824_LOCUS15611</name>
</gene>
<evidence type="ECO:0000256" key="8">
    <source>
        <dbReference type="ARBA" id="ARBA00022989"/>
    </source>
</evidence>
<accession>A0A819CFU9</accession>
<feature type="transmembrane region" description="Helical" evidence="13">
    <location>
        <begin position="386"/>
        <end position="407"/>
    </location>
</feature>
<feature type="transmembrane region" description="Helical" evidence="13">
    <location>
        <begin position="419"/>
        <end position="438"/>
    </location>
</feature>
<keyword evidence="7" id="KW-0630">Potassium</keyword>
<dbReference type="InterPro" id="IPR027359">
    <property type="entry name" value="Volt_channel_dom_sf"/>
</dbReference>
<feature type="transmembrane region" description="Helical" evidence="13">
    <location>
        <begin position="313"/>
        <end position="334"/>
    </location>
</feature>
<dbReference type="InterPro" id="IPR003972">
    <property type="entry name" value="K_chnl_volt-dep_Kv1"/>
</dbReference>
<keyword evidence="3" id="KW-0633">Potassium transport</keyword>
<feature type="domain" description="BTB" evidence="14">
    <location>
        <begin position="85"/>
        <end position="185"/>
    </location>
</feature>
<evidence type="ECO:0000256" key="11">
    <source>
        <dbReference type="ARBA" id="ARBA00023303"/>
    </source>
</evidence>
<feature type="transmembrane region" description="Helical" evidence="13">
    <location>
        <begin position="444"/>
        <end position="468"/>
    </location>
</feature>
<dbReference type="GO" id="GO:0051260">
    <property type="term" value="P:protein homooligomerization"/>
    <property type="evidence" value="ECO:0007669"/>
    <property type="project" value="InterPro"/>
</dbReference>
<keyword evidence="11" id="KW-0407">Ion channel</keyword>
<dbReference type="Proteomes" id="UP000663874">
    <property type="component" value="Unassembled WGS sequence"/>
</dbReference>
<evidence type="ECO:0000256" key="3">
    <source>
        <dbReference type="ARBA" id="ARBA00022538"/>
    </source>
</evidence>
<evidence type="ECO:0000256" key="10">
    <source>
        <dbReference type="ARBA" id="ARBA00023136"/>
    </source>
</evidence>
<keyword evidence="6" id="KW-0851">Voltage-gated channel</keyword>
<name>A0A819CFU9_9BILA</name>
<feature type="compositionally biased region" description="Basic and acidic residues" evidence="12">
    <location>
        <begin position="1"/>
        <end position="21"/>
    </location>
</feature>
<dbReference type="SUPFAM" id="SSF54695">
    <property type="entry name" value="POZ domain"/>
    <property type="match status" value="1"/>
</dbReference>
<dbReference type="Pfam" id="PF00520">
    <property type="entry name" value="Ion_trans"/>
    <property type="match status" value="1"/>
</dbReference>
<dbReference type="InterPro" id="IPR000210">
    <property type="entry name" value="BTB/POZ_dom"/>
</dbReference>
<feature type="compositionally biased region" description="Acidic residues" evidence="12">
    <location>
        <begin position="625"/>
        <end position="641"/>
    </location>
</feature>
<dbReference type="InterPro" id="IPR005821">
    <property type="entry name" value="Ion_trans_dom"/>
</dbReference>
<organism evidence="15 16">
    <name type="scientific">Rotaria sordida</name>
    <dbReference type="NCBI Taxonomy" id="392033"/>
    <lineage>
        <taxon>Eukaryota</taxon>
        <taxon>Metazoa</taxon>
        <taxon>Spiralia</taxon>
        <taxon>Gnathifera</taxon>
        <taxon>Rotifera</taxon>
        <taxon>Eurotatoria</taxon>
        <taxon>Bdelloidea</taxon>
        <taxon>Philodinida</taxon>
        <taxon>Philodinidae</taxon>
        <taxon>Rotaria</taxon>
    </lineage>
</organism>
<dbReference type="Gene3D" id="3.30.710.10">
    <property type="entry name" value="Potassium Channel Kv1.1, Chain A"/>
    <property type="match status" value="1"/>
</dbReference>
<evidence type="ECO:0000259" key="14">
    <source>
        <dbReference type="SMART" id="SM00225"/>
    </source>
</evidence>
<keyword evidence="5" id="KW-0631">Potassium channel</keyword>
<evidence type="ECO:0000256" key="5">
    <source>
        <dbReference type="ARBA" id="ARBA00022826"/>
    </source>
</evidence>
<evidence type="ECO:0000313" key="15">
    <source>
        <dbReference type="EMBL" id="CAF3811782.1"/>
    </source>
</evidence>
<protein>
    <recommendedName>
        <fullName evidence="14">BTB domain-containing protein</fullName>
    </recommendedName>
</protein>
<feature type="region of interest" description="Disordered" evidence="12">
    <location>
        <begin position="1"/>
        <end position="26"/>
    </location>
</feature>